<keyword evidence="1" id="KW-0472">Membrane</keyword>
<dbReference type="Proteomes" id="UP001521181">
    <property type="component" value="Unassembled WGS sequence"/>
</dbReference>
<sequence>MTNVILKNLRRRSCDEDGAVTVDWVVLTAAIVALGGVFGGMIGKQTGILGNAIGSFIGSVEVPSANSNG</sequence>
<keyword evidence="3" id="KW-1185">Reference proteome</keyword>
<organism evidence="2 3">
    <name type="scientific">Rhodobacter flavimaris</name>
    <dbReference type="NCBI Taxonomy" id="2907145"/>
    <lineage>
        <taxon>Bacteria</taxon>
        <taxon>Pseudomonadati</taxon>
        <taxon>Pseudomonadota</taxon>
        <taxon>Alphaproteobacteria</taxon>
        <taxon>Rhodobacterales</taxon>
        <taxon>Rhodobacter group</taxon>
        <taxon>Rhodobacter</taxon>
    </lineage>
</organism>
<dbReference type="RefSeq" id="WP_233676980.1">
    <property type="nucleotide sequence ID" value="NZ_JAJUOS010000007.1"/>
</dbReference>
<accession>A0ABS8YW04</accession>
<keyword evidence="1" id="KW-1133">Transmembrane helix</keyword>
<reference evidence="2 3" key="1">
    <citation type="submission" date="2021-12" db="EMBL/GenBank/DDBJ databases">
        <title>Sinirhodobacter sp. WL0062 is a bacterium isolated from seawater.</title>
        <authorList>
            <person name="Wang L."/>
            <person name="He W."/>
            <person name="Zhang D.-F."/>
        </authorList>
    </citation>
    <scope>NUCLEOTIDE SEQUENCE [LARGE SCALE GENOMIC DNA]</scope>
    <source>
        <strain evidence="2 3">WL0062</strain>
    </source>
</reference>
<dbReference type="EMBL" id="JAJUOS010000007">
    <property type="protein sequence ID" value="MCE5974017.1"/>
    <property type="molecule type" value="Genomic_DNA"/>
</dbReference>
<evidence type="ECO:0000256" key="1">
    <source>
        <dbReference type="SAM" id="Phobius"/>
    </source>
</evidence>
<name>A0ABS8YW04_9RHOB</name>
<comment type="caution">
    <text evidence="2">The sequence shown here is derived from an EMBL/GenBank/DDBJ whole genome shotgun (WGS) entry which is preliminary data.</text>
</comment>
<feature type="transmembrane region" description="Helical" evidence="1">
    <location>
        <begin position="21"/>
        <end position="42"/>
    </location>
</feature>
<proteinExistence type="predicted"/>
<protein>
    <submittedName>
        <fullName evidence="2">Uncharacterized protein</fullName>
    </submittedName>
</protein>
<keyword evidence="1" id="KW-0812">Transmembrane</keyword>
<gene>
    <name evidence="2" type="ORF">LZA78_11030</name>
</gene>
<evidence type="ECO:0000313" key="3">
    <source>
        <dbReference type="Proteomes" id="UP001521181"/>
    </source>
</evidence>
<evidence type="ECO:0000313" key="2">
    <source>
        <dbReference type="EMBL" id="MCE5974017.1"/>
    </source>
</evidence>